<name>A0A0F8YSL1_9ZZZZ</name>
<feature type="transmembrane region" description="Helical" evidence="1">
    <location>
        <begin position="160"/>
        <end position="178"/>
    </location>
</feature>
<dbReference type="EMBL" id="LAZR01051791">
    <property type="protein sequence ID" value="KKK84408.1"/>
    <property type="molecule type" value="Genomic_DNA"/>
</dbReference>
<keyword evidence="1" id="KW-0812">Transmembrane</keyword>
<keyword evidence="1" id="KW-0472">Membrane</keyword>
<sequence length="413" mass="46748">LLILELHRSVLDEKVAWPPAVLAALKMPPRVAARGEDRHYDRRVLELGFDTIRPRPWYRGTFRQALDTAASIITGTFKQIKPTRYSPLTNIYVHLTGLLLHNSGNVPVVAWFMAIAYALLMVLVFLLAQTATKSLAWSLVALFLFQFCTSTMTMSYLLFALPYVFVPIVMTGTVLCYVKYKATGRLPWLGGFVVFAVVGPWFREFPGAVPFVVFVCEVLTYRRWRSVVILVVCVPLMLHGVWPSWLPWLLGLNPGKVYGVYEQTNAIVQASSSRLHWQIFANMVLQFPPVFWVLTLVSIGCWIYRSCQSSWPETAIGPRMRKIIPLSRLNSPRVRRALPTVCALAFLVILCACAFYINQQGWAALTRKVGRLTTLLGLAVILLSLRFGVVLPVYMLMIFPVFLKVRLAEVHLT</sequence>
<feature type="transmembrane region" description="Helical" evidence="1">
    <location>
        <begin position="279"/>
        <end position="304"/>
    </location>
</feature>
<gene>
    <name evidence="2" type="ORF">LCGC14_2783640</name>
</gene>
<reference evidence="2" key="1">
    <citation type="journal article" date="2015" name="Nature">
        <title>Complex archaea that bridge the gap between prokaryotes and eukaryotes.</title>
        <authorList>
            <person name="Spang A."/>
            <person name="Saw J.H."/>
            <person name="Jorgensen S.L."/>
            <person name="Zaremba-Niedzwiedzka K."/>
            <person name="Martijn J."/>
            <person name="Lind A.E."/>
            <person name="van Eijk R."/>
            <person name="Schleper C."/>
            <person name="Guy L."/>
            <person name="Ettema T.J."/>
        </authorList>
    </citation>
    <scope>NUCLEOTIDE SEQUENCE</scope>
</reference>
<evidence type="ECO:0000256" key="1">
    <source>
        <dbReference type="SAM" id="Phobius"/>
    </source>
</evidence>
<feature type="transmembrane region" description="Helical" evidence="1">
    <location>
        <begin position="108"/>
        <end position="128"/>
    </location>
</feature>
<feature type="non-terminal residue" evidence="2">
    <location>
        <position position="1"/>
    </location>
</feature>
<accession>A0A0F8YSL1</accession>
<proteinExistence type="predicted"/>
<feature type="transmembrane region" description="Helical" evidence="1">
    <location>
        <begin position="337"/>
        <end position="357"/>
    </location>
</feature>
<feature type="transmembrane region" description="Helical" evidence="1">
    <location>
        <begin position="377"/>
        <end position="403"/>
    </location>
</feature>
<feature type="non-terminal residue" evidence="2">
    <location>
        <position position="413"/>
    </location>
</feature>
<protein>
    <submittedName>
        <fullName evidence="2">Uncharacterized protein</fullName>
    </submittedName>
</protein>
<keyword evidence="1" id="KW-1133">Transmembrane helix</keyword>
<organism evidence="2">
    <name type="scientific">marine sediment metagenome</name>
    <dbReference type="NCBI Taxonomy" id="412755"/>
    <lineage>
        <taxon>unclassified sequences</taxon>
        <taxon>metagenomes</taxon>
        <taxon>ecological metagenomes</taxon>
    </lineage>
</organism>
<evidence type="ECO:0000313" key="2">
    <source>
        <dbReference type="EMBL" id="KKK84408.1"/>
    </source>
</evidence>
<feature type="transmembrane region" description="Helical" evidence="1">
    <location>
        <begin position="227"/>
        <end position="245"/>
    </location>
</feature>
<comment type="caution">
    <text evidence="2">The sequence shown here is derived from an EMBL/GenBank/DDBJ whole genome shotgun (WGS) entry which is preliminary data.</text>
</comment>
<dbReference type="AlphaFoldDB" id="A0A0F8YSL1"/>